<dbReference type="Gene3D" id="3.30.720.220">
    <property type="match status" value="1"/>
</dbReference>
<organism evidence="2 3">
    <name type="scientific">Hydra vulgaris</name>
    <name type="common">Hydra</name>
    <name type="synonym">Hydra attenuata</name>
    <dbReference type="NCBI Taxonomy" id="6087"/>
    <lineage>
        <taxon>Eukaryota</taxon>
        <taxon>Metazoa</taxon>
        <taxon>Cnidaria</taxon>
        <taxon>Hydrozoa</taxon>
        <taxon>Hydroidolina</taxon>
        <taxon>Anthoathecata</taxon>
        <taxon>Aplanulata</taxon>
        <taxon>Hydridae</taxon>
        <taxon>Hydra</taxon>
    </lineage>
</organism>
<evidence type="ECO:0000256" key="1">
    <source>
        <dbReference type="SAM" id="Phobius"/>
    </source>
</evidence>
<keyword evidence="1" id="KW-0812">Transmembrane</keyword>
<reference evidence="3" key="1">
    <citation type="submission" date="2025-08" db="UniProtKB">
        <authorList>
            <consortium name="RefSeq"/>
        </authorList>
    </citation>
    <scope>IDENTIFICATION</scope>
</reference>
<dbReference type="Proteomes" id="UP001652625">
    <property type="component" value="Chromosome 12"/>
</dbReference>
<sequence>MSYCGSSFIFMKIFAGVVLLCVALLLVKGFTFVFPSVKPVGYTVQNNMSNLTCASGEDYRVIKDCNFCSSYDMKFEQACQQTGNVQTVECFLSKEKHVLSCPYSTTYEIKKFCVFEACLFVLSVLFCLIVWWRRRSLDEFMYHRLKRQISAS</sequence>
<name>A0ABM4CZ36_HYDVU</name>
<dbReference type="GeneID" id="136087737"/>
<keyword evidence="2" id="KW-1185">Reference proteome</keyword>
<feature type="transmembrane region" description="Helical" evidence="1">
    <location>
        <begin position="114"/>
        <end position="132"/>
    </location>
</feature>
<proteinExistence type="predicted"/>
<dbReference type="PANTHER" id="PTHR13041">
    <property type="entry name" value="JTB PROTEIN-RELATED"/>
    <property type="match status" value="1"/>
</dbReference>
<accession>A0ABM4CZ36</accession>
<dbReference type="RefSeq" id="XP_065667231.1">
    <property type="nucleotide sequence ID" value="XM_065811159.1"/>
</dbReference>
<dbReference type="InterPro" id="IPR008657">
    <property type="entry name" value="JTB"/>
</dbReference>
<keyword evidence="1" id="KW-0472">Membrane</keyword>
<keyword evidence="1" id="KW-1133">Transmembrane helix</keyword>
<evidence type="ECO:0000313" key="2">
    <source>
        <dbReference type="Proteomes" id="UP001652625"/>
    </source>
</evidence>
<dbReference type="Pfam" id="PF05439">
    <property type="entry name" value="JTB"/>
    <property type="match status" value="1"/>
</dbReference>
<evidence type="ECO:0000313" key="3">
    <source>
        <dbReference type="RefSeq" id="XP_065667231.1"/>
    </source>
</evidence>
<dbReference type="PANTHER" id="PTHR13041:SF3">
    <property type="entry name" value="PROTEIN JTB"/>
    <property type="match status" value="1"/>
</dbReference>
<protein>
    <submittedName>
        <fullName evidence="3">Uncharacterized protein LOC136087737</fullName>
    </submittedName>
</protein>
<gene>
    <name evidence="3" type="primary">LOC136087737</name>
</gene>